<sequence>MPEYRFETHSPVNLSVEISKGNVHVSCLDTTESTVRVEGKHADDVVVEQRGDTISVTEPGRGRIFGDNALRVEVVVPEHSFPAVRTGSADIQLEGRAGHAQLRSGSGDCTVDAVEGHLVVETGSGDVKVDDVRGDLKVKSGSGDVELHQVGGDASVSTGSGDVSIDTARGQATVKTGSGDLSLRETHGDTSFTSGSGDVRIGRVHRGRVQVKNASGDVAIGVQAGVPVWTDVTTVTGAIRSDLQGAGQPQDGQDHIEVRAKSVSGDIVLSEA</sequence>
<accession>A0A6G6WJX0</accession>
<proteinExistence type="predicted"/>
<dbReference type="AlphaFoldDB" id="A0A6G6WJX0"/>
<keyword evidence="3" id="KW-1185">Reference proteome</keyword>
<dbReference type="EMBL" id="CP049257">
    <property type="protein sequence ID" value="QIG45433.1"/>
    <property type="molecule type" value="Genomic_DNA"/>
</dbReference>
<dbReference type="PANTHER" id="PTHR34094">
    <property type="match status" value="1"/>
</dbReference>
<gene>
    <name evidence="2" type="ORF">G5V58_24165</name>
</gene>
<evidence type="ECO:0000259" key="1">
    <source>
        <dbReference type="Pfam" id="PF13349"/>
    </source>
</evidence>
<organism evidence="2 3">
    <name type="scientific">Nocardioides anomalus</name>
    <dbReference type="NCBI Taxonomy" id="2712223"/>
    <lineage>
        <taxon>Bacteria</taxon>
        <taxon>Bacillati</taxon>
        <taxon>Actinomycetota</taxon>
        <taxon>Actinomycetes</taxon>
        <taxon>Propionibacteriales</taxon>
        <taxon>Nocardioidaceae</taxon>
        <taxon>Nocardioides</taxon>
    </lineage>
</organism>
<dbReference type="Gene3D" id="2.160.20.120">
    <property type="match status" value="1"/>
</dbReference>
<dbReference type="Pfam" id="PF13349">
    <property type="entry name" value="DUF4097"/>
    <property type="match status" value="1"/>
</dbReference>
<dbReference type="RefSeq" id="WP_165238003.1">
    <property type="nucleotide sequence ID" value="NZ_CP049257.1"/>
</dbReference>
<dbReference type="KEGG" id="nano:G5V58_24165"/>
<protein>
    <submittedName>
        <fullName evidence="2">DUF4097 domain-containing protein</fullName>
    </submittedName>
</protein>
<evidence type="ECO:0000313" key="3">
    <source>
        <dbReference type="Proteomes" id="UP000502996"/>
    </source>
</evidence>
<dbReference type="InterPro" id="IPR025164">
    <property type="entry name" value="Toastrack_DUF4097"/>
</dbReference>
<evidence type="ECO:0000313" key="2">
    <source>
        <dbReference type="EMBL" id="QIG45433.1"/>
    </source>
</evidence>
<name>A0A6G6WJX0_9ACTN</name>
<dbReference type="PANTHER" id="PTHR34094:SF1">
    <property type="entry name" value="PROTEIN FAM185A"/>
    <property type="match status" value="1"/>
</dbReference>
<reference evidence="2 3" key="1">
    <citation type="submission" date="2020-02" db="EMBL/GenBank/DDBJ databases">
        <title>Full genome sequence of Nocardioides sp. R-3366.</title>
        <authorList>
            <person name="Im W.-T."/>
        </authorList>
    </citation>
    <scope>NUCLEOTIDE SEQUENCE [LARGE SCALE GENOMIC DNA]</scope>
    <source>
        <strain evidence="2 3">R-3366</strain>
    </source>
</reference>
<dbReference type="Proteomes" id="UP000502996">
    <property type="component" value="Chromosome"/>
</dbReference>
<feature type="domain" description="DUF4097" evidence="1">
    <location>
        <begin position="15"/>
        <end position="228"/>
    </location>
</feature>